<feature type="binding site" evidence="1">
    <location>
        <position position="369"/>
    </location>
    <ligand>
        <name>Zn(2+)</name>
        <dbReference type="ChEBI" id="CHEBI:29105"/>
        <note>catalytic</note>
    </ligand>
</feature>
<feature type="chain" id="PRO_5045908600" description="Peptidase M12B domain-containing protein" evidence="3">
    <location>
        <begin position="21"/>
        <end position="678"/>
    </location>
</feature>
<dbReference type="PROSITE" id="PS50215">
    <property type="entry name" value="ADAM_MEPRO"/>
    <property type="match status" value="1"/>
</dbReference>
<keyword evidence="6" id="KW-1185">Reference proteome</keyword>
<feature type="binding site" evidence="1">
    <location>
        <position position="363"/>
    </location>
    <ligand>
        <name>Zn(2+)</name>
        <dbReference type="ChEBI" id="CHEBI:29105"/>
        <note>catalytic</note>
    </ligand>
</feature>
<dbReference type="PANTHER" id="PTHR45702:SF2">
    <property type="entry name" value="KUZBANIAN, ISOFORM A"/>
    <property type="match status" value="1"/>
</dbReference>
<accession>A0ABN8IPG1</accession>
<evidence type="ECO:0000313" key="6">
    <source>
        <dbReference type="Proteomes" id="UP000837857"/>
    </source>
</evidence>
<evidence type="ECO:0000256" key="2">
    <source>
        <dbReference type="SAM" id="MobiDB-lite"/>
    </source>
</evidence>
<dbReference type="InterPro" id="IPR051489">
    <property type="entry name" value="ADAM_Metalloproteinase"/>
</dbReference>
<proteinExistence type="predicted"/>
<dbReference type="Gene3D" id="4.10.70.10">
    <property type="entry name" value="Disintegrin domain"/>
    <property type="match status" value="1"/>
</dbReference>
<name>A0ABN8IPG1_9NEOP</name>
<feature type="region of interest" description="Disordered" evidence="2">
    <location>
        <begin position="524"/>
        <end position="577"/>
    </location>
</feature>
<evidence type="ECO:0000259" key="4">
    <source>
        <dbReference type="PROSITE" id="PS50215"/>
    </source>
</evidence>
<organism evidence="5 6">
    <name type="scientific">Iphiclides podalirius</name>
    <name type="common">scarce swallowtail</name>
    <dbReference type="NCBI Taxonomy" id="110791"/>
    <lineage>
        <taxon>Eukaryota</taxon>
        <taxon>Metazoa</taxon>
        <taxon>Ecdysozoa</taxon>
        <taxon>Arthropoda</taxon>
        <taxon>Hexapoda</taxon>
        <taxon>Insecta</taxon>
        <taxon>Pterygota</taxon>
        <taxon>Neoptera</taxon>
        <taxon>Endopterygota</taxon>
        <taxon>Lepidoptera</taxon>
        <taxon>Glossata</taxon>
        <taxon>Ditrysia</taxon>
        <taxon>Papilionoidea</taxon>
        <taxon>Papilionidae</taxon>
        <taxon>Papilioninae</taxon>
        <taxon>Iphiclides</taxon>
    </lineage>
</organism>
<feature type="active site" evidence="1">
    <location>
        <position position="360"/>
    </location>
</feature>
<feature type="compositionally biased region" description="Basic residues" evidence="2">
    <location>
        <begin position="537"/>
        <end position="553"/>
    </location>
</feature>
<keyword evidence="3" id="KW-0732">Signal</keyword>
<dbReference type="EMBL" id="OW152836">
    <property type="protein sequence ID" value="CAH2057182.1"/>
    <property type="molecule type" value="Genomic_DNA"/>
</dbReference>
<dbReference type="PANTHER" id="PTHR45702">
    <property type="entry name" value="ADAM10/ADAM17 METALLOPEPTIDASE FAMILY MEMBER"/>
    <property type="match status" value="1"/>
</dbReference>
<dbReference type="SUPFAM" id="SSF57903">
    <property type="entry name" value="FYVE/PHD zinc finger"/>
    <property type="match status" value="1"/>
</dbReference>
<comment type="caution">
    <text evidence="1">Lacks conserved residue(s) required for the propagation of feature annotation.</text>
</comment>
<sequence>MTCWLIVYTCHLLLGLLVQGLDVQGQPQRGHKICSSYGYQLVEGIFGKENYWLCLKLKSIGSSPLTTQQTALLVDPEPEDTSQGVYTTIADITMAYGFPLEDPGAGSAEGYIGDDHQFYGVLHLGNRTLHADPYGRDDPQKSFGAFENDNMVAPLRPRRDHTQEEETKPPFPYHIEEHSRIVGIATARICDLLLLADREFFEKDANSSLKHVVRRMMHAVAQADIIFRNADFDEDGTPDNIGFSVKYILVLTSNETNARVFGDLLKERAIDGRNYLMRFARLRRLSEVCLGVAFSGHVFHNRTLGLSFTSLGGGMGGAAGGLCDRRAYGRSFNTLALAHATADDKDRVPERIAALTLAHEMGHSFGAHHDDNFPNPECRGYLMGSQSSTTESGHHFEFSLCSKRLIAATLSSMSYCLVEQDRPYCGNGIVEEGEACDCGLPSQCNRRDPCCTPRAGGALVYEEGMSASQSTKKRKTWDEEKMAEAIKFVRGNIRGYLKAALHFERKAAIATVITSSPYKNYLVNKNMKRQEKESKTKNKKKTAKRNKQTKKNRNDREEEDSEERDVIQFDEDSEHDELMDQVSPDSADAECMFCSNLFSMDKSGESWIKCLMCGLWAHYDCAGPEFDTWICDFCKALHKEGCSVAPSATCHPSQGLCCNADCQFADLKQSGIVRSDIP</sequence>
<evidence type="ECO:0000313" key="5">
    <source>
        <dbReference type="EMBL" id="CAH2057182.1"/>
    </source>
</evidence>
<dbReference type="SUPFAM" id="SSF55486">
    <property type="entry name" value="Metalloproteases ('zincins'), catalytic domain"/>
    <property type="match status" value="1"/>
</dbReference>
<dbReference type="InterPro" id="IPR001590">
    <property type="entry name" value="Peptidase_M12B"/>
</dbReference>
<dbReference type="InterPro" id="IPR011011">
    <property type="entry name" value="Znf_FYVE_PHD"/>
</dbReference>
<feature type="compositionally biased region" description="Acidic residues" evidence="2">
    <location>
        <begin position="557"/>
        <end position="577"/>
    </location>
</feature>
<protein>
    <recommendedName>
        <fullName evidence="4">Peptidase M12B domain-containing protein</fullName>
    </recommendedName>
</protein>
<feature type="signal peptide" evidence="3">
    <location>
        <begin position="1"/>
        <end position="20"/>
    </location>
</feature>
<gene>
    <name evidence="5" type="ORF">IPOD504_LOCUS10054</name>
</gene>
<keyword evidence="1" id="KW-0862">Zinc</keyword>
<dbReference type="Gene3D" id="3.40.390.10">
    <property type="entry name" value="Collagenase (Catalytic Domain)"/>
    <property type="match status" value="1"/>
</dbReference>
<evidence type="ECO:0000256" key="3">
    <source>
        <dbReference type="SAM" id="SignalP"/>
    </source>
</evidence>
<feature type="non-terminal residue" evidence="5">
    <location>
        <position position="678"/>
    </location>
</feature>
<feature type="domain" description="Peptidase M12B" evidence="4">
    <location>
        <begin position="188"/>
        <end position="412"/>
    </location>
</feature>
<dbReference type="InterPro" id="IPR024079">
    <property type="entry name" value="MetalloPept_cat_dom_sf"/>
</dbReference>
<dbReference type="Pfam" id="PF13688">
    <property type="entry name" value="Reprolysin_5"/>
    <property type="match status" value="1"/>
</dbReference>
<dbReference type="InterPro" id="IPR036436">
    <property type="entry name" value="Disintegrin_dom_sf"/>
</dbReference>
<reference evidence="5" key="1">
    <citation type="submission" date="2022-03" db="EMBL/GenBank/DDBJ databases">
        <authorList>
            <person name="Martin H S."/>
        </authorList>
    </citation>
    <scope>NUCLEOTIDE SEQUENCE</scope>
</reference>
<evidence type="ECO:0000256" key="1">
    <source>
        <dbReference type="PROSITE-ProRule" id="PRU00276"/>
    </source>
</evidence>
<keyword evidence="1" id="KW-0479">Metal-binding</keyword>
<dbReference type="Proteomes" id="UP000837857">
    <property type="component" value="Chromosome 24"/>
</dbReference>
<feature type="binding site" evidence="1">
    <location>
        <position position="359"/>
    </location>
    <ligand>
        <name>Zn(2+)</name>
        <dbReference type="ChEBI" id="CHEBI:29105"/>
        <note>catalytic</note>
    </ligand>
</feature>